<evidence type="ECO:0000256" key="1">
    <source>
        <dbReference type="SAM" id="Coils"/>
    </source>
</evidence>
<dbReference type="Proteomes" id="UP000624709">
    <property type="component" value="Unassembled WGS sequence"/>
</dbReference>
<accession>A0ABQ4B528</accession>
<evidence type="ECO:0000313" key="3">
    <source>
        <dbReference type="Proteomes" id="UP000624709"/>
    </source>
</evidence>
<comment type="caution">
    <text evidence="2">The sequence shown here is derived from an EMBL/GenBank/DDBJ whole genome shotgun (WGS) entry which is preliminary data.</text>
</comment>
<gene>
    <name evidence="2" type="ORF">Apa02nite_014880</name>
</gene>
<proteinExistence type="predicted"/>
<dbReference type="EMBL" id="BOMS01000018">
    <property type="protein sequence ID" value="GIE65380.1"/>
    <property type="molecule type" value="Genomic_DNA"/>
</dbReference>
<organism evidence="2 3">
    <name type="scientific">Actinoplanes palleronii</name>
    <dbReference type="NCBI Taxonomy" id="113570"/>
    <lineage>
        <taxon>Bacteria</taxon>
        <taxon>Bacillati</taxon>
        <taxon>Actinomycetota</taxon>
        <taxon>Actinomycetes</taxon>
        <taxon>Micromonosporales</taxon>
        <taxon>Micromonosporaceae</taxon>
        <taxon>Actinoplanes</taxon>
    </lineage>
</organism>
<protein>
    <recommendedName>
        <fullName evidence="4">Chromosome partition protein Smc</fullName>
    </recommendedName>
</protein>
<evidence type="ECO:0008006" key="4">
    <source>
        <dbReference type="Google" id="ProtNLM"/>
    </source>
</evidence>
<sequence>MSPMCDCDHPMSQHKLGRGGCRALDCDCARFEAARSRAEFLEAAADAFLGQVFSEPPPVVSPADRLRAELAEVKRDLAALDADYGEVLGEGKALVVERDELRERFAEVERERDAWMKSSAETARKLTAERDGAADQWARARDEVERLTRLLTEARETIARLDKHEEIRARVIRERNAERTALQAEVERLGVLLDQAEQYARDLQDDGITATEAPVERLYAEITQHLCLTCGSRYRENHQHWCGALTPVRVRITFIEESHS</sequence>
<keyword evidence="3" id="KW-1185">Reference proteome</keyword>
<name>A0ABQ4B528_9ACTN</name>
<reference evidence="2 3" key="1">
    <citation type="submission" date="2021-01" db="EMBL/GenBank/DDBJ databases">
        <title>Whole genome shotgun sequence of Actinoplanes palleronii NBRC 14916.</title>
        <authorList>
            <person name="Komaki H."/>
            <person name="Tamura T."/>
        </authorList>
    </citation>
    <scope>NUCLEOTIDE SEQUENCE [LARGE SCALE GENOMIC DNA]</scope>
    <source>
        <strain evidence="2 3">NBRC 14916</strain>
    </source>
</reference>
<dbReference type="RefSeq" id="WP_203824376.1">
    <property type="nucleotide sequence ID" value="NZ_BOMS01000018.1"/>
</dbReference>
<evidence type="ECO:0000313" key="2">
    <source>
        <dbReference type="EMBL" id="GIE65380.1"/>
    </source>
</evidence>
<feature type="coiled-coil region" evidence="1">
    <location>
        <begin position="63"/>
        <end position="164"/>
    </location>
</feature>
<keyword evidence="1" id="KW-0175">Coiled coil</keyword>